<organism evidence="2">
    <name type="scientific">Anguilla anguilla</name>
    <name type="common">European freshwater eel</name>
    <name type="synonym">Muraena anguilla</name>
    <dbReference type="NCBI Taxonomy" id="7936"/>
    <lineage>
        <taxon>Eukaryota</taxon>
        <taxon>Metazoa</taxon>
        <taxon>Chordata</taxon>
        <taxon>Craniata</taxon>
        <taxon>Vertebrata</taxon>
        <taxon>Euteleostomi</taxon>
        <taxon>Actinopterygii</taxon>
        <taxon>Neopterygii</taxon>
        <taxon>Teleostei</taxon>
        <taxon>Anguilliformes</taxon>
        <taxon>Anguillidae</taxon>
        <taxon>Anguilla</taxon>
    </lineage>
</organism>
<reference evidence="2" key="2">
    <citation type="journal article" date="2015" name="Fish Shellfish Immunol.">
        <title>Early steps in the European eel (Anguilla anguilla)-Vibrio vulnificus interaction in the gills: Role of the RtxA13 toxin.</title>
        <authorList>
            <person name="Callol A."/>
            <person name="Pajuelo D."/>
            <person name="Ebbesson L."/>
            <person name="Teles M."/>
            <person name="MacKenzie S."/>
            <person name="Amaro C."/>
        </authorList>
    </citation>
    <scope>NUCLEOTIDE SEQUENCE</scope>
</reference>
<accession>A0A0E9WML4</accession>
<proteinExistence type="predicted"/>
<dbReference type="EMBL" id="GBXM01016975">
    <property type="protein sequence ID" value="JAH91602.1"/>
    <property type="molecule type" value="Transcribed_RNA"/>
</dbReference>
<dbReference type="AlphaFoldDB" id="A0A0E9WML4"/>
<name>A0A0E9WML4_ANGAN</name>
<evidence type="ECO:0000313" key="2">
    <source>
        <dbReference type="EMBL" id="JAH91602.1"/>
    </source>
</evidence>
<feature type="compositionally biased region" description="Polar residues" evidence="1">
    <location>
        <begin position="24"/>
        <end position="34"/>
    </location>
</feature>
<feature type="region of interest" description="Disordered" evidence="1">
    <location>
        <begin position="1"/>
        <end position="40"/>
    </location>
</feature>
<reference evidence="2" key="1">
    <citation type="submission" date="2014-11" db="EMBL/GenBank/DDBJ databases">
        <authorList>
            <person name="Amaro Gonzalez C."/>
        </authorList>
    </citation>
    <scope>NUCLEOTIDE SEQUENCE</scope>
</reference>
<feature type="compositionally biased region" description="Basic and acidic residues" evidence="1">
    <location>
        <begin position="1"/>
        <end position="10"/>
    </location>
</feature>
<sequence>MQCLRPKDDEATGTVRPPRHADQTPDSGLSQLPSNLVRRG</sequence>
<evidence type="ECO:0000256" key="1">
    <source>
        <dbReference type="SAM" id="MobiDB-lite"/>
    </source>
</evidence>
<protein>
    <submittedName>
        <fullName evidence="2">Uncharacterized protein</fullName>
    </submittedName>
</protein>